<dbReference type="SMART" id="SM00448">
    <property type="entry name" value="REC"/>
    <property type="match status" value="1"/>
</dbReference>
<evidence type="ECO:0000259" key="3">
    <source>
        <dbReference type="PROSITE" id="PS50110"/>
    </source>
</evidence>
<accession>A0A060DT55</accession>
<dbReference type="Pfam" id="PF00072">
    <property type="entry name" value="Response_reg"/>
    <property type="match status" value="1"/>
</dbReference>
<dbReference type="PROSITE" id="PS50110">
    <property type="entry name" value="RESPONSE_REGULATORY"/>
    <property type="match status" value="1"/>
</dbReference>
<dbReference type="InterPro" id="IPR001789">
    <property type="entry name" value="Sig_transdc_resp-reg_receiver"/>
</dbReference>
<dbReference type="InterPro" id="IPR011006">
    <property type="entry name" value="CheY-like_superfamily"/>
</dbReference>
<dbReference type="CDD" id="cd17546">
    <property type="entry name" value="REC_hyHK_CKI1_RcsC-like"/>
    <property type="match status" value="1"/>
</dbReference>
<dbReference type="PANTHER" id="PTHR44591:SF23">
    <property type="entry name" value="CHEY SUBFAMILY"/>
    <property type="match status" value="1"/>
</dbReference>
<feature type="domain" description="Response regulatory" evidence="3">
    <location>
        <begin position="3"/>
        <end position="128"/>
    </location>
</feature>
<evidence type="ECO:0000256" key="2">
    <source>
        <dbReference type="PROSITE-ProRule" id="PRU00169"/>
    </source>
</evidence>
<dbReference type="PANTHER" id="PTHR44591">
    <property type="entry name" value="STRESS RESPONSE REGULATOR PROTEIN 1"/>
    <property type="match status" value="1"/>
</dbReference>
<geneLocation type="plasmid" evidence="4 6">
    <name>AbAZ39_p1</name>
</geneLocation>
<dbReference type="GO" id="GO:0000160">
    <property type="term" value="P:phosphorelay signal transduction system"/>
    <property type="evidence" value="ECO:0007669"/>
    <property type="project" value="InterPro"/>
</dbReference>
<reference evidence="4 6" key="1">
    <citation type="journal article" date="2014" name="Genome Announc.">
        <title>Complete Genome Sequence of the Model Rhizosphere Strain Azospirillum brasilense Az39, Successfully Applied in Agriculture.</title>
        <authorList>
            <person name="Rivera D."/>
            <person name="Revale S."/>
            <person name="Molina R."/>
            <person name="Gualpa J."/>
            <person name="Puente M."/>
            <person name="Maroniche G."/>
            <person name="Paris G."/>
            <person name="Baker D."/>
            <person name="Clavijo B."/>
            <person name="McLay K."/>
            <person name="Spaepen S."/>
            <person name="Perticari A."/>
            <person name="Vazquez M."/>
            <person name="Wisniewski-Dye F."/>
            <person name="Watkins C."/>
            <person name="Martinez-Abarca F."/>
            <person name="Vanderleyden J."/>
            <person name="Cassan F."/>
        </authorList>
    </citation>
    <scope>NUCLEOTIDE SEQUENCE [LARGE SCALE GENOMIC DNA]</scope>
    <source>
        <strain evidence="4 6">Az39</strain>
        <plasmid evidence="4">AbAZ39_p1</plasmid>
    </source>
</reference>
<dbReference type="RefSeq" id="WP_040134570.1">
    <property type="nucleotide sequence ID" value="NZ_CP007794.1"/>
</dbReference>
<dbReference type="InterPro" id="IPR050595">
    <property type="entry name" value="Bact_response_regulator"/>
</dbReference>
<evidence type="ECO:0000256" key="1">
    <source>
        <dbReference type="ARBA" id="ARBA00022553"/>
    </source>
</evidence>
<feature type="modified residue" description="4-aspartylphosphate" evidence="2">
    <location>
        <position position="52"/>
    </location>
</feature>
<evidence type="ECO:0000313" key="5">
    <source>
        <dbReference type="EMBL" id="PNQ94880.1"/>
    </source>
</evidence>
<proteinExistence type="predicted"/>
<accession>A0A2K1FQS3</accession>
<evidence type="ECO:0000313" key="6">
    <source>
        <dbReference type="Proteomes" id="UP000027186"/>
    </source>
</evidence>
<evidence type="ECO:0000313" key="7">
    <source>
        <dbReference type="Proteomes" id="UP000236268"/>
    </source>
</evidence>
<dbReference type="OrthoDB" id="7243049at2"/>
<dbReference type="EMBL" id="CP007794">
    <property type="protein sequence ID" value="AIB14348.1"/>
    <property type="molecule type" value="Genomic_DNA"/>
</dbReference>
<dbReference type="Proteomes" id="UP000236268">
    <property type="component" value="Unassembled WGS sequence"/>
</dbReference>
<gene>
    <name evidence="4" type="ORF">ABAZ39_20745</name>
    <name evidence="5" type="ORF">C1S70_31795</name>
</gene>
<geneLocation type="plasmid" evidence="5">
    <name>p51unnamed</name>
</geneLocation>
<sequence length="133" mass="14222">MARILVIDDVPAFTALLRMTLETQGHQVAEANDGLSGLSMLERESFDLAIVDMMMPGLDGIELIRRLRARGASHAPSVIAPAVIAMSGGTDEFPAAFSLNLSAMHGADRVLYKPFDNSELITAVDELLAARAV</sequence>
<dbReference type="SUPFAM" id="SSF52172">
    <property type="entry name" value="CheY-like"/>
    <property type="match status" value="1"/>
</dbReference>
<dbReference type="EMBL" id="POWG01000072">
    <property type="protein sequence ID" value="PNQ94880.1"/>
    <property type="molecule type" value="Genomic_DNA"/>
</dbReference>
<evidence type="ECO:0000313" key="4">
    <source>
        <dbReference type="EMBL" id="AIB14348.1"/>
    </source>
</evidence>
<protein>
    <submittedName>
        <fullName evidence="5">Response regulator</fullName>
    </submittedName>
</protein>
<reference evidence="5 7" key="2">
    <citation type="submission" date="2018-01" db="EMBL/GenBank/DDBJ databases">
        <title>Whole genome sequence of Azospirillum brasilense REC3 isolated from strawberry roots.</title>
        <authorList>
            <person name="Fontana C.A."/>
            <person name="Salazar S.M."/>
            <person name="Bassi D."/>
            <person name="Puglisi E."/>
            <person name="Lovaisa N.C."/>
            <person name="Toffoli L.M."/>
            <person name="Pedraza R."/>
            <person name="Cocconcelli P.S."/>
        </authorList>
    </citation>
    <scope>NUCLEOTIDE SEQUENCE [LARGE SCALE GENOMIC DNA]</scope>
    <source>
        <strain evidence="5 7">REC3</strain>
        <plasmid evidence="5">p51unnamed</plasmid>
    </source>
</reference>
<dbReference type="Proteomes" id="UP000027186">
    <property type="component" value="Plasmid AbAZ39_p1"/>
</dbReference>
<name>A0A060DT55_9PROT</name>
<dbReference type="AlphaFoldDB" id="A0A060DT55"/>
<dbReference type="Gene3D" id="3.40.50.2300">
    <property type="match status" value="1"/>
</dbReference>
<keyword evidence="4" id="KW-0614">Plasmid</keyword>
<dbReference type="KEGG" id="abq:ABAZ39_20745"/>
<organism evidence="4 6">
    <name type="scientific">Azospirillum argentinense</name>
    <dbReference type="NCBI Taxonomy" id="2970906"/>
    <lineage>
        <taxon>Bacteria</taxon>
        <taxon>Pseudomonadati</taxon>
        <taxon>Pseudomonadota</taxon>
        <taxon>Alphaproteobacteria</taxon>
        <taxon>Rhodospirillales</taxon>
        <taxon>Azospirillaceae</taxon>
        <taxon>Azospirillum</taxon>
    </lineage>
</organism>
<keyword evidence="1 2" id="KW-0597">Phosphoprotein</keyword>